<proteinExistence type="predicted"/>
<feature type="transmembrane region" description="Helical" evidence="14">
    <location>
        <begin position="380"/>
        <end position="400"/>
    </location>
</feature>
<comment type="catalytic activity">
    <reaction evidence="1">
        <text>ATP + protein L-histidine = ADP + protein N-phospho-L-histidine.</text>
        <dbReference type="EC" id="2.7.13.3"/>
    </reaction>
</comment>
<keyword evidence="6 16" id="KW-0808">Transferase</keyword>
<dbReference type="SMART" id="SM00388">
    <property type="entry name" value="HisKA"/>
    <property type="match status" value="1"/>
</dbReference>
<dbReference type="Pfam" id="PF00512">
    <property type="entry name" value="HisKA"/>
    <property type="match status" value="1"/>
</dbReference>
<keyword evidence="13 14" id="KW-0472">Membrane</keyword>
<dbReference type="PRINTS" id="PR00344">
    <property type="entry name" value="BCTRLSENSOR"/>
</dbReference>
<keyword evidence="12" id="KW-0902">Two-component regulatory system</keyword>
<dbReference type="FunFam" id="3.40.50.300:FF:000483">
    <property type="entry name" value="Sensor histidine kinase KdpD"/>
    <property type="match status" value="1"/>
</dbReference>
<dbReference type="GO" id="GO:0005524">
    <property type="term" value="F:ATP binding"/>
    <property type="evidence" value="ECO:0007669"/>
    <property type="project" value="UniProtKB-KW"/>
</dbReference>
<evidence type="ECO:0000256" key="9">
    <source>
        <dbReference type="ARBA" id="ARBA00022777"/>
    </source>
</evidence>
<comment type="caution">
    <text evidence="16">The sequence shown here is derived from an EMBL/GenBank/DDBJ whole genome shotgun (WGS) entry which is preliminary data.</text>
</comment>
<evidence type="ECO:0000256" key="14">
    <source>
        <dbReference type="SAM" id="Phobius"/>
    </source>
</evidence>
<dbReference type="InterPro" id="IPR036097">
    <property type="entry name" value="HisK_dim/P_sf"/>
</dbReference>
<dbReference type="Gene3D" id="1.10.287.130">
    <property type="match status" value="1"/>
</dbReference>
<dbReference type="Gene3D" id="3.40.50.300">
    <property type="entry name" value="P-loop containing nucleotide triphosphate hydrolases"/>
    <property type="match status" value="1"/>
</dbReference>
<dbReference type="InterPro" id="IPR004358">
    <property type="entry name" value="Sig_transdc_His_kin-like_C"/>
</dbReference>
<dbReference type="Pfam" id="PF13493">
    <property type="entry name" value="DUF4118"/>
    <property type="match status" value="1"/>
</dbReference>
<evidence type="ECO:0000256" key="13">
    <source>
        <dbReference type="ARBA" id="ARBA00023136"/>
    </source>
</evidence>
<evidence type="ECO:0000256" key="7">
    <source>
        <dbReference type="ARBA" id="ARBA00022692"/>
    </source>
</evidence>
<dbReference type="RefSeq" id="WP_185048322.1">
    <property type="nucleotide sequence ID" value="NZ_BAABIX010000022.1"/>
</dbReference>
<dbReference type="GO" id="GO:0005737">
    <property type="term" value="C:cytoplasm"/>
    <property type="evidence" value="ECO:0007669"/>
    <property type="project" value="UniProtKB-ARBA"/>
</dbReference>
<dbReference type="GO" id="GO:0005886">
    <property type="term" value="C:plasma membrane"/>
    <property type="evidence" value="ECO:0007669"/>
    <property type="project" value="UniProtKB-SubCell"/>
</dbReference>
<keyword evidence="5" id="KW-0597">Phosphoprotein</keyword>
<dbReference type="InterPro" id="IPR027417">
    <property type="entry name" value="P-loop_NTPase"/>
</dbReference>
<evidence type="ECO:0000256" key="4">
    <source>
        <dbReference type="ARBA" id="ARBA00012438"/>
    </source>
</evidence>
<accession>A0A840NVE6</accession>
<dbReference type="Gene3D" id="3.40.50.620">
    <property type="entry name" value="HUPs"/>
    <property type="match status" value="1"/>
</dbReference>
<dbReference type="Pfam" id="PF02518">
    <property type="entry name" value="HATPase_c"/>
    <property type="match status" value="1"/>
</dbReference>
<dbReference type="Pfam" id="PF00582">
    <property type="entry name" value="Usp"/>
    <property type="match status" value="1"/>
</dbReference>
<dbReference type="CDD" id="cd00075">
    <property type="entry name" value="HATPase"/>
    <property type="match status" value="1"/>
</dbReference>
<evidence type="ECO:0000256" key="6">
    <source>
        <dbReference type="ARBA" id="ARBA00022679"/>
    </source>
</evidence>
<dbReference type="SUPFAM" id="SSF52402">
    <property type="entry name" value="Adenine nucleotide alpha hydrolases-like"/>
    <property type="match status" value="1"/>
</dbReference>
<keyword evidence="10" id="KW-0067">ATP-binding</keyword>
<evidence type="ECO:0000256" key="10">
    <source>
        <dbReference type="ARBA" id="ARBA00022840"/>
    </source>
</evidence>
<dbReference type="InterPro" id="IPR025201">
    <property type="entry name" value="KdpD_TM"/>
</dbReference>
<evidence type="ECO:0000256" key="12">
    <source>
        <dbReference type="ARBA" id="ARBA00023012"/>
    </source>
</evidence>
<name>A0A840NVE6_9ACTN</name>
<evidence type="ECO:0000256" key="1">
    <source>
        <dbReference type="ARBA" id="ARBA00000085"/>
    </source>
</evidence>
<dbReference type="Gene3D" id="1.20.120.620">
    <property type="entry name" value="Backbone structure of the membrane domain of e. Coli histidine kinase receptor kdpd"/>
    <property type="match status" value="1"/>
</dbReference>
<evidence type="ECO:0000313" key="17">
    <source>
        <dbReference type="Proteomes" id="UP000578449"/>
    </source>
</evidence>
<keyword evidence="8" id="KW-0547">Nucleotide-binding</keyword>
<dbReference type="InterPro" id="IPR006016">
    <property type="entry name" value="UspA"/>
</dbReference>
<dbReference type="GO" id="GO:0000155">
    <property type="term" value="F:phosphorelay sensor kinase activity"/>
    <property type="evidence" value="ECO:0007669"/>
    <property type="project" value="InterPro"/>
</dbReference>
<feature type="domain" description="Histidine kinase" evidence="15">
    <location>
        <begin position="629"/>
        <end position="843"/>
    </location>
</feature>
<evidence type="ECO:0000256" key="5">
    <source>
        <dbReference type="ARBA" id="ARBA00022553"/>
    </source>
</evidence>
<dbReference type="InterPro" id="IPR052023">
    <property type="entry name" value="Histidine_kinase_KdpD"/>
</dbReference>
<feature type="transmembrane region" description="Helical" evidence="14">
    <location>
        <begin position="458"/>
        <end position="480"/>
    </location>
</feature>
<evidence type="ECO:0000256" key="8">
    <source>
        <dbReference type="ARBA" id="ARBA00022741"/>
    </source>
</evidence>
<dbReference type="CDD" id="cd00082">
    <property type="entry name" value="HisKA"/>
    <property type="match status" value="1"/>
</dbReference>
<dbReference type="InterPro" id="IPR003594">
    <property type="entry name" value="HATPase_dom"/>
</dbReference>
<dbReference type="EC" id="2.7.13.3" evidence="4"/>
<dbReference type="InterPro" id="IPR014729">
    <property type="entry name" value="Rossmann-like_a/b/a_fold"/>
</dbReference>
<keyword evidence="9 16" id="KW-0418">Kinase</keyword>
<reference evidence="16 17" key="1">
    <citation type="submission" date="2020-08" db="EMBL/GenBank/DDBJ databases">
        <title>Genomic Encyclopedia of Type Strains, Phase IV (KMG-IV): sequencing the most valuable type-strain genomes for metagenomic binning, comparative biology and taxonomic classification.</title>
        <authorList>
            <person name="Goeker M."/>
        </authorList>
    </citation>
    <scope>NUCLEOTIDE SEQUENCE [LARGE SCALE GENOMIC DNA]</scope>
    <source>
        <strain evidence="16 17">DSM 45615</strain>
    </source>
</reference>
<dbReference type="PANTHER" id="PTHR45569">
    <property type="entry name" value="SENSOR PROTEIN KDPD"/>
    <property type="match status" value="1"/>
</dbReference>
<dbReference type="AlphaFoldDB" id="A0A840NVE6"/>
<evidence type="ECO:0000256" key="11">
    <source>
        <dbReference type="ARBA" id="ARBA00022989"/>
    </source>
</evidence>
<sequence length="845" mass="90354">MNHTRGRLRVYLGAAPGVGKTYAMLAEARRAAERGRDVVVGYVETHGRPRTAALLEGLEVLPRRTLTYRGASFTELDVDAVIARAPKIALIDELAHTNVPGSRNAKRWQDIEEILAAGIDVISTVNIQHLESVNDVVYDITGVPQRETVPDEVVRRADQVELVDMSPEALRRRMAHGNVYPPEKVDAALANYFRSGNLTALRELALLWVAGKVDEQLDRYRADHGIAGPWEARERVVVALTGGPEGDTLIRRAARIAARTKGADLLAVHVTTGDGLTGASGPAHLARQRALVEDLGGSYHQVVGEDVPRALLDFARGVNATQLVLGASRRGRFAQLLSRGVGVETSALSGPIDVHLVTHEEVRKGRRPASRAALTRTRRAAGWAMTALGLPALTALLYALRHTLGLPSQILLFLVWVVAVALTGGMWPAVTAALGGFLLLNYFFTDPYRTLAVSDPEVLLALVAFVLVAVAVSAIVDLAARRTREAARAGAEAEVLSTLAGHVLRGQAALPSLLARLRETFGLTSVTLLERAGEPGPEDRSEPAAWRIVAGAGGPPCTCPGAADTDVVIDDRLTLAARGRLLDAADRRLLEAFAAEAAVALRQERLREQAERVRPLAEADKMRTALLAAVSHDLRTPLASARAAVDSLRATDVDWSPEDRAELLATAGESLARLTRLVDNLLDMSRLQAGVLGVDLQPTSAEEIVPRAIDDLEPPLRERVRPGVPAGLPDVKADPALLERILVNLIGNAVRYSPDREKVLVTASRHGDRVEIRVIDRGPGIPPEARDRVFLPFQRLGDRGDGTGVGLGLALSRGLAEAMGGGLAPEETPGGGLTMVLTLPVAEPG</sequence>
<evidence type="ECO:0000256" key="2">
    <source>
        <dbReference type="ARBA" id="ARBA00004141"/>
    </source>
</evidence>
<gene>
    <name evidence="16" type="ORF">HNP84_001214</name>
</gene>
<dbReference type="InterPro" id="IPR036890">
    <property type="entry name" value="HATPase_C_sf"/>
</dbReference>
<protein>
    <recommendedName>
        <fullName evidence="4">histidine kinase</fullName>
        <ecNumber evidence="4">2.7.13.3</ecNumber>
    </recommendedName>
</protein>
<evidence type="ECO:0000256" key="3">
    <source>
        <dbReference type="ARBA" id="ARBA00004236"/>
    </source>
</evidence>
<dbReference type="EMBL" id="JACHGN010000002">
    <property type="protein sequence ID" value="MBB5131508.1"/>
    <property type="molecule type" value="Genomic_DNA"/>
</dbReference>
<evidence type="ECO:0000259" key="15">
    <source>
        <dbReference type="PROSITE" id="PS50109"/>
    </source>
</evidence>
<dbReference type="SUPFAM" id="SSF55874">
    <property type="entry name" value="ATPase domain of HSP90 chaperone/DNA topoisomerase II/histidine kinase"/>
    <property type="match status" value="1"/>
</dbReference>
<dbReference type="Pfam" id="PF02702">
    <property type="entry name" value="KdpD"/>
    <property type="match status" value="1"/>
</dbReference>
<dbReference type="PANTHER" id="PTHR45569:SF1">
    <property type="entry name" value="SENSOR PROTEIN KDPD"/>
    <property type="match status" value="1"/>
</dbReference>
<dbReference type="SUPFAM" id="SSF47384">
    <property type="entry name" value="Homodimeric domain of signal transducing histidine kinase"/>
    <property type="match status" value="1"/>
</dbReference>
<dbReference type="Gene3D" id="3.30.565.10">
    <property type="entry name" value="Histidine kinase-like ATPase, C-terminal domain"/>
    <property type="match status" value="1"/>
</dbReference>
<evidence type="ECO:0000313" key="16">
    <source>
        <dbReference type="EMBL" id="MBB5131508.1"/>
    </source>
</evidence>
<keyword evidence="11 14" id="KW-1133">Transmembrane helix</keyword>
<dbReference type="InterPro" id="IPR003852">
    <property type="entry name" value="Sig_transdc_His_kinase_KdpD_N"/>
</dbReference>
<feature type="transmembrane region" description="Helical" evidence="14">
    <location>
        <begin position="412"/>
        <end position="438"/>
    </location>
</feature>
<keyword evidence="17" id="KW-1185">Reference proteome</keyword>
<dbReference type="InterPro" id="IPR005467">
    <property type="entry name" value="His_kinase_dom"/>
</dbReference>
<dbReference type="PROSITE" id="PS50109">
    <property type="entry name" value="HIS_KIN"/>
    <property type="match status" value="1"/>
</dbReference>
<organism evidence="16 17">
    <name type="scientific">Thermocatellispora tengchongensis</name>
    <dbReference type="NCBI Taxonomy" id="1073253"/>
    <lineage>
        <taxon>Bacteria</taxon>
        <taxon>Bacillati</taxon>
        <taxon>Actinomycetota</taxon>
        <taxon>Actinomycetes</taxon>
        <taxon>Streptosporangiales</taxon>
        <taxon>Streptosporangiaceae</taxon>
        <taxon>Thermocatellispora</taxon>
    </lineage>
</organism>
<dbReference type="Proteomes" id="UP000578449">
    <property type="component" value="Unassembled WGS sequence"/>
</dbReference>
<dbReference type="InterPro" id="IPR003661">
    <property type="entry name" value="HisK_dim/P_dom"/>
</dbReference>
<keyword evidence="7 14" id="KW-0812">Transmembrane</keyword>
<dbReference type="InterPro" id="IPR038318">
    <property type="entry name" value="KdpD_sf"/>
</dbReference>
<comment type="subcellular location">
    <subcellularLocation>
        <location evidence="3">Cell membrane</location>
    </subcellularLocation>
    <subcellularLocation>
        <location evidence="2">Membrane</location>
        <topology evidence="2">Multi-pass membrane protein</topology>
    </subcellularLocation>
</comment>
<dbReference type="SMART" id="SM00387">
    <property type="entry name" value="HATPase_c"/>
    <property type="match status" value="1"/>
</dbReference>